<feature type="region of interest" description="Disordered" evidence="1">
    <location>
        <begin position="160"/>
        <end position="198"/>
    </location>
</feature>
<name>A0AAP0MEU5_9ROSI</name>
<evidence type="ECO:0000256" key="1">
    <source>
        <dbReference type="SAM" id="MobiDB-lite"/>
    </source>
</evidence>
<gene>
    <name evidence="2" type="ORF">WN944_001509</name>
</gene>
<evidence type="ECO:0008006" key="4">
    <source>
        <dbReference type="Google" id="ProtNLM"/>
    </source>
</evidence>
<evidence type="ECO:0000313" key="2">
    <source>
        <dbReference type="EMBL" id="KAK9209145.1"/>
    </source>
</evidence>
<dbReference type="EMBL" id="JBCGBO010000004">
    <property type="protein sequence ID" value="KAK9209145.1"/>
    <property type="molecule type" value="Genomic_DNA"/>
</dbReference>
<sequence length="267" mass="30507">MAEATRQKKDAYFKAFITEKIENQDAIMQEDLSKLQSLTSMCDKLSVQYAQVSTNVGNHLMPRDHSQTVEPSSFSIKSVDNNLVRRLKLHFPNCSGVDPYGWIYWAEQYFEYQNIAEEQQVQLASFHLEGATLQWYQWMTKTKGLARLVEEKYNLRKNNFMPCSPSPNSPKKGTSSTGLLGTQPNATPPSTFKRLTPSEAKDRGERGLCYYCDDKFAPGHKCRTPRLFMIEASHEDDEVLDEESQKALENVASDSTLRTRFIPRGVE</sequence>
<keyword evidence="3" id="KW-1185">Reference proteome</keyword>
<organism evidence="2 3">
    <name type="scientific">Citrus x changshan-huyou</name>
    <dbReference type="NCBI Taxonomy" id="2935761"/>
    <lineage>
        <taxon>Eukaryota</taxon>
        <taxon>Viridiplantae</taxon>
        <taxon>Streptophyta</taxon>
        <taxon>Embryophyta</taxon>
        <taxon>Tracheophyta</taxon>
        <taxon>Spermatophyta</taxon>
        <taxon>Magnoliopsida</taxon>
        <taxon>eudicotyledons</taxon>
        <taxon>Gunneridae</taxon>
        <taxon>Pentapetalae</taxon>
        <taxon>rosids</taxon>
        <taxon>malvids</taxon>
        <taxon>Sapindales</taxon>
        <taxon>Rutaceae</taxon>
        <taxon>Aurantioideae</taxon>
        <taxon>Citrus</taxon>
    </lineage>
</organism>
<evidence type="ECO:0000313" key="3">
    <source>
        <dbReference type="Proteomes" id="UP001428341"/>
    </source>
</evidence>
<feature type="compositionally biased region" description="Polar residues" evidence="1">
    <location>
        <begin position="169"/>
        <end position="190"/>
    </location>
</feature>
<accession>A0AAP0MEU5</accession>
<reference evidence="2 3" key="1">
    <citation type="submission" date="2024-05" db="EMBL/GenBank/DDBJ databases">
        <title>Haplotype-resolved chromosome-level genome assembly of Huyou (Citrus changshanensis).</title>
        <authorList>
            <person name="Miao C."/>
            <person name="Chen W."/>
            <person name="Wu Y."/>
            <person name="Wang L."/>
            <person name="Zhao S."/>
            <person name="Grierson D."/>
            <person name="Xu C."/>
            <person name="Chen K."/>
        </authorList>
    </citation>
    <scope>NUCLEOTIDE SEQUENCE [LARGE SCALE GENOMIC DNA]</scope>
    <source>
        <strain evidence="2">01-14</strain>
        <tissue evidence="2">Leaf</tissue>
    </source>
</reference>
<dbReference type="AlphaFoldDB" id="A0AAP0MEU5"/>
<protein>
    <recommendedName>
        <fullName evidence="4">Retrotransposon gag domain-containing protein</fullName>
    </recommendedName>
</protein>
<proteinExistence type="predicted"/>
<comment type="caution">
    <text evidence="2">The sequence shown here is derived from an EMBL/GenBank/DDBJ whole genome shotgun (WGS) entry which is preliminary data.</text>
</comment>
<dbReference type="Proteomes" id="UP001428341">
    <property type="component" value="Unassembled WGS sequence"/>
</dbReference>
<feature type="region of interest" description="Disordered" evidence="1">
    <location>
        <begin position="245"/>
        <end position="267"/>
    </location>
</feature>